<reference evidence="2 3" key="1">
    <citation type="submission" date="2013-02" db="EMBL/GenBank/DDBJ databases">
        <title>Draft Genome Sequence of Streptomyces aurantiacus, Which Produces Setomimycin.</title>
        <authorList>
            <person name="Gruening B.A."/>
            <person name="Praeg A."/>
            <person name="Erxleben A."/>
            <person name="Guenther S."/>
            <person name="Mueller M."/>
        </authorList>
    </citation>
    <scope>NUCLEOTIDE SEQUENCE [LARGE SCALE GENOMIC DNA]</scope>
    <source>
        <strain evidence="2 3">JA 4570</strain>
    </source>
</reference>
<dbReference type="GO" id="GO:0003677">
    <property type="term" value="F:DNA binding"/>
    <property type="evidence" value="ECO:0007669"/>
    <property type="project" value="InterPro"/>
</dbReference>
<organism evidence="2 3">
    <name type="scientific">Streptomyces aurantiacus JA 4570</name>
    <dbReference type="NCBI Taxonomy" id="1286094"/>
    <lineage>
        <taxon>Bacteria</taxon>
        <taxon>Bacillati</taxon>
        <taxon>Actinomycetota</taxon>
        <taxon>Actinomycetes</taxon>
        <taxon>Kitasatosporales</taxon>
        <taxon>Streptomycetaceae</taxon>
        <taxon>Streptomyces</taxon>
        <taxon>Streptomyces aurantiacus group</taxon>
    </lineage>
</organism>
<dbReference type="AlphaFoldDB" id="S3ZAS5"/>
<dbReference type="Proteomes" id="UP000014629">
    <property type="component" value="Unassembled WGS sequence"/>
</dbReference>
<evidence type="ECO:0000313" key="2">
    <source>
        <dbReference type="EMBL" id="EPH40821.1"/>
    </source>
</evidence>
<sequence length="287" mass="31289">MPEGEFVARERSGPTLAHLVLATRLKTLREAAGLTRQHAADALGAHPVTVRRIEQAQTSLDEGQVRALLRAYGSPVAEIDEFLGKLATANLPGWWHPWRAAMDPWQLDLMSVESAASMIRAWEPALVPALLRTRAYARAVDDALRPDLSPADKDARTELLMKRQERLHAQQTRIWAVMSATALHTRVGGDDVMAEQMAALHAAVDGPDVTLQIHPLDGPPHALTGTPAITVYRVEAPEIPDRVVREGGPAGSADVWDVSATVTDYRLLLDYSCAIALHPDKSKEALP</sequence>
<accession>S3ZAS5</accession>
<dbReference type="Pfam" id="PF13560">
    <property type="entry name" value="HTH_31"/>
    <property type="match status" value="1"/>
</dbReference>
<feature type="domain" description="HTH cro/C1-type" evidence="1">
    <location>
        <begin position="25"/>
        <end position="79"/>
    </location>
</feature>
<dbReference type="PROSITE" id="PS50943">
    <property type="entry name" value="HTH_CROC1"/>
    <property type="match status" value="1"/>
</dbReference>
<dbReference type="Gene3D" id="1.10.260.40">
    <property type="entry name" value="lambda repressor-like DNA-binding domains"/>
    <property type="match status" value="1"/>
</dbReference>
<dbReference type="CDD" id="cd00093">
    <property type="entry name" value="HTH_XRE"/>
    <property type="match status" value="1"/>
</dbReference>
<name>S3ZAS5_9ACTN</name>
<comment type="caution">
    <text evidence="2">The sequence shown here is derived from an EMBL/GenBank/DDBJ whole genome shotgun (WGS) entry which is preliminary data.</text>
</comment>
<protein>
    <recommendedName>
        <fullName evidence="1">HTH cro/C1-type domain-containing protein</fullName>
    </recommendedName>
</protein>
<dbReference type="PATRIC" id="fig|1286094.4.peg.6072"/>
<dbReference type="SMART" id="SM00530">
    <property type="entry name" value="HTH_XRE"/>
    <property type="match status" value="1"/>
</dbReference>
<evidence type="ECO:0000313" key="3">
    <source>
        <dbReference type="Proteomes" id="UP000014629"/>
    </source>
</evidence>
<dbReference type="InterPro" id="IPR043917">
    <property type="entry name" value="DUF5753"/>
</dbReference>
<dbReference type="InterPro" id="IPR010982">
    <property type="entry name" value="Lambda_DNA-bd_dom_sf"/>
</dbReference>
<gene>
    <name evidence="2" type="ORF">STRAU_6145</name>
</gene>
<proteinExistence type="predicted"/>
<dbReference type="Pfam" id="PF19054">
    <property type="entry name" value="DUF5753"/>
    <property type="match status" value="1"/>
</dbReference>
<dbReference type="SUPFAM" id="SSF47413">
    <property type="entry name" value="lambda repressor-like DNA-binding domains"/>
    <property type="match status" value="1"/>
</dbReference>
<evidence type="ECO:0000259" key="1">
    <source>
        <dbReference type="PROSITE" id="PS50943"/>
    </source>
</evidence>
<keyword evidence="3" id="KW-1185">Reference proteome</keyword>
<dbReference type="InterPro" id="IPR001387">
    <property type="entry name" value="Cro/C1-type_HTH"/>
</dbReference>
<dbReference type="EMBL" id="AOPZ01000362">
    <property type="protein sequence ID" value="EPH40821.1"/>
    <property type="molecule type" value="Genomic_DNA"/>
</dbReference>